<protein>
    <recommendedName>
        <fullName evidence="3">HEAT repeat domain-containing protein</fullName>
    </recommendedName>
</protein>
<dbReference type="InterPro" id="IPR016024">
    <property type="entry name" value="ARM-type_fold"/>
</dbReference>
<sequence>MLDLELVRRHGFEPYEGTPLDVRTVVAQIPHEVKDGFRFDEVPWHRFGHAYGSADDVPELLARLRSADSAVAGDALRQLGGRIVHQGTVGSVAPLTVPFLLRVAADPSAHHRADTLGLAAAAARQQHWGYGTRDAFVRVATQEMLYDCGGFAMHWSIEASRDAVSADADVLLPLLHDRAPEVRTSACYALATASGETGRIASALRARLTVEHTPVVRASLVLAVAELAREHTDRRAAAWAHALWADPSRPADVRVSAALAWLCLTDGPVPDDLLTTLDALVTDDLARSLGDVPWIAHVDQDKGLARTLDQMLNDAQPGVIDPWDSVVPALRTDTRAARGGPIRSSR</sequence>
<dbReference type="RefSeq" id="WP_201836394.1">
    <property type="nucleotide sequence ID" value="NZ_JAERRK010000007.1"/>
</dbReference>
<organism evidence="1 2">
    <name type="scientific">Streptomyces actinomycinicus</name>
    <dbReference type="NCBI Taxonomy" id="1695166"/>
    <lineage>
        <taxon>Bacteria</taxon>
        <taxon>Bacillati</taxon>
        <taxon>Actinomycetota</taxon>
        <taxon>Actinomycetes</taxon>
        <taxon>Kitasatosporales</taxon>
        <taxon>Streptomycetaceae</taxon>
        <taxon>Streptomyces</taxon>
    </lineage>
</organism>
<reference evidence="1" key="1">
    <citation type="submission" date="2021-01" db="EMBL/GenBank/DDBJ databases">
        <title>WGS of actinomycetes isolated from Thailand.</title>
        <authorList>
            <person name="Thawai C."/>
        </authorList>
    </citation>
    <scope>NUCLEOTIDE SEQUENCE</scope>
    <source>
        <strain evidence="1">RCU-197</strain>
    </source>
</reference>
<comment type="caution">
    <text evidence="1">The sequence shown here is derived from an EMBL/GenBank/DDBJ whole genome shotgun (WGS) entry which is preliminary data.</text>
</comment>
<dbReference type="EMBL" id="JAERRK010000007">
    <property type="protein sequence ID" value="MBL1083655.1"/>
    <property type="molecule type" value="Genomic_DNA"/>
</dbReference>
<dbReference type="Gene3D" id="1.25.10.10">
    <property type="entry name" value="Leucine-rich Repeat Variant"/>
    <property type="match status" value="1"/>
</dbReference>
<evidence type="ECO:0000313" key="2">
    <source>
        <dbReference type="Proteomes" id="UP000661858"/>
    </source>
</evidence>
<keyword evidence="2" id="KW-1185">Reference proteome</keyword>
<proteinExistence type="predicted"/>
<name>A0A937EJZ9_9ACTN</name>
<dbReference type="AlphaFoldDB" id="A0A937EJZ9"/>
<dbReference type="InterPro" id="IPR011989">
    <property type="entry name" value="ARM-like"/>
</dbReference>
<evidence type="ECO:0008006" key="3">
    <source>
        <dbReference type="Google" id="ProtNLM"/>
    </source>
</evidence>
<dbReference type="Proteomes" id="UP000661858">
    <property type="component" value="Unassembled WGS sequence"/>
</dbReference>
<evidence type="ECO:0000313" key="1">
    <source>
        <dbReference type="EMBL" id="MBL1083655.1"/>
    </source>
</evidence>
<accession>A0A937EJZ9</accession>
<gene>
    <name evidence="1" type="ORF">JK359_17050</name>
</gene>
<dbReference type="SUPFAM" id="SSF48371">
    <property type="entry name" value="ARM repeat"/>
    <property type="match status" value="1"/>
</dbReference>